<organism evidence="2 3">
    <name type="scientific">Paenibacillus kyungheensis</name>
    <dbReference type="NCBI Taxonomy" id="1452732"/>
    <lineage>
        <taxon>Bacteria</taxon>
        <taxon>Bacillati</taxon>
        <taxon>Bacillota</taxon>
        <taxon>Bacilli</taxon>
        <taxon>Bacillales</taxon>
        <taxon>Paenibacillaceae</taxon>
        <taxon>Paenibacillus</taxon>
    </lineage>
</organism>
<dbReference type="GO" id="GO:0004553">
    <property type="term" value="F:hydrolase activity, hydrolyzing O-glycosyl compounds"/>
    <property type="evidence" value="ECO:0007669"/>
    <property type="project" value="InterPro"/>
</dbReference>
<dbReference type="InterPro" id="IPR020004">
    <property type="entry name" value="UDP-GlcNAc_Epase"/>
</dbReference>
<dbReference type="KEGG" id="pka:PQ456_19780"/>
<protein>
    <submittedName>
        <fullName evidence="2">UDP-N-acetylglucosamine 2-epimerase</fullName>
        <ecNumber evidence="2">3.2.1.183</ecNumber>
    </submittedName>
</protein>
<dbReference type="InterPro" id="IPR003331">
    <property type="entry name" value="UDP_GlcNAc_Epimerase_2_dom"/>
</dbReference>
<dbReference type="GO" id="GO:0006047">
    <property type="term" value="P:UDP-N-acetylglucosamine metabolic process"/>
    <property type="evidence" value="ECO:0007669"/>
    <property type="project" value="InterPro"/>
</dbReference>
<keyword evidence="2" id="KW-0378">Hydrolase</keyword>
<name>A0AAX3LZU1_9BACL</name>
<keyword evidence="3" id="KW-1185">Reference proteome</keyword>
<proteinExistence type="predicted"/>
<reference evidence="2 3" key="1">
    <citation type="submission" date="2023-02" db="EMBL/GenBank/DDBJ databases">
        <title>Genome sequence of Paenibacillus kyungheensis KACC 18744.</title>
        <authorList>
            <person name="Kim S."/>
            <person name="Heo J."/>
            <person name="Kwon S.-W."/>
        </authorList>
    </citation>
    <scope>NUCLEOTIDE SEQUENCE [LARGE SCALE GENOMIC DNA]</scope>
    <source>
        <strain evidence="2 3">KACC 18744</strain>
    </source>
</reference>
<dbReference type="EC" id="3.2.1.183" evidence="2"/>
<dbReference type="RefSeq" id="WP_273613740.1">
    <property type="nucleotide sequence ID" value="NZ_CP117416.1"/>
</dbReference>
<dbReference type="Proteomes" id="UP001220509">
    <property type="component" value="Chromosome"/>
</dbReference>
<gene>
    <name evidence="2" type="primary">neuC</name>
    <name evidence="2" type="ORF">PQ456_19780</name>
</gene>
<evidence type="ECO:0000313" key="3">
    <source>
        <dbReference type="Proteomes" id="UP001220509"/>
    </source>
</evidence>
<feature type="domain" description="UDP-N-acetylglucosamine 2-epimerase" evidence="1">
    <location>
        <begin position="22"/>
        <end position="363"/>
    </location>
</feature>
<dbReference type="AlphaFoldDB" id="A0AAX3LZU1"/>
<dbReference type="Gene3D" id="3.40.50.2000">
    <property type="entry name" value="Glycogen Phosphorylase B"/>
    <property type="match status" value="2"/>
</dbReference>
<dbReference type="SUPFAM" id="SSF53756">
    <property type="entry name" value="UDP-Glycosyltransferase/glycogen phosphorylase"/>
    <property type="match status" value="1"/>
</dbReference>
<dbReference type="PANTHER" id="PTHR43174:SF3">
    <property type="entry name" value="UDP-N-ACETYLGLUCOSAMINE 2-EPIMERASE"/>
    <property type="match status" value="1"/>
</dbReference>
<evidence type="ECO:0000313" key="2">
    <source>
        <dbReference type="EMBL" id="WCT55360.1"/>
    </source>
</evidence>
<sequence length="379" mass="42155">MKKVLVVTGTRADYGIYFPILQAIQEEPELDLQLLVTGMHLSPQYGYTISHIEKDGFTVSAKVDCLLQSPTHANMAKSIGLAIVGMSQAIETLLPDCVLVLGDRGEMLAASIVATHMNIPLFHLHGGEVSGTIDESVRHAISKLAHIHLAATEGSRERLIKLGENDWRIHVVGAPRIETMLNTPLPDFEQVKIKYGLDHISQYLLFIYHPVTTEQANIKELERMLEKLVATSKAIVCVMPNSDAGTDQIIQVYQKYQHNPHFYQITSFEQLDYLTMLKHAEALIGNSSSGIIEAASFAIPVINIGSRQEGRERSANIIDISESAEQLDQALQHVLADSFKQNLNSTDNVYSKKNTSMNIVNIFKQFSKSDALIQKMITY</sequence>
<keyword evidence="2" id="KW-0326">Glycosidase</keyword>
<dbReference type="NCBIfam" id="TIGR03568">
    <property type="entry name" value="NeuC_NnaA"/>
    <property type="match status" value="1"/>
</dbReference>
<accession>A0AAX3LZU1</accession>
<dbReference type="EMBL" id="CP117416">
    <property type="protein sequence ID" value="WCT55360.1"/>
    <property type="molecule type" value="Genomic_DNA"/>
</dbReference>
<dbReference type="PANTHER" id="PTHR43174">
    <property type="entry name" value="UDP-N-ACETYLGLUCOSAMINE 2-EPIMERASE"/>
    <property type="match status" value="1"/>
</dbReference>
<dbReference type="Pfam" id="PF02350">
    <property type="entry name" value="Epimerase_2"/>
    <property type="match status" value="1"/>
</dbReference>
<dbReference type="CDD" id="cd03786">
    <property type="entry name" value="GTB_UDP-GlcNAc_2-Epimerase"/>
    <property type="match status" value="1"/>
</dbReference>
<dbReference type="InterPro" id="IPR029767">
    <property type="entry name" value="WecB-like"/>
</dbReference>
<evidence type="ECO:0000259" key="1">
    <source>
        <dbReference type="Pfam" id="PF02350"/>
    </source>
</evidence>